<dbReference type="OrthoDB" id="5526158at2"/>
<dbReference type="PATRIC" id="fig|362413.3.peg.2525"/>
<evidence type="ECO:0000313" key="3">
    <source>
        <dbReference type="Proteomes" id="UP000050443"/>
    </source>
</evidence>
<evidence type="ECO:0008006" key="4">
    <source>
        <dbReference type="Google" id="ProtNLM"/>
    </source>
</evidence>
<feature type="chain" id="PRO_5006183568" description="Lipoprotein" evidence="1">
    <location>
        <begin position="20"/>
        <end position="131"/>
    </location>
</feature>
<dbReference type="EMBL" id="JRLF01000015">
    <property type="protein sequence ID" value="KQB37413.1"/>
    <property type="molecule type" value="Genomic_DNA"/>
</dbReference>
<proteinExistence type="predicted"/>
<dbReference type="AlphaFoldDB" id="A0A0Q0RMZ5"/>
<feature type="signal peptide" evidence="1">
    <location>
        <begin position="1"/>
        <end position="19"/>
    </location>
</feature>
<evidence type="ECO:0000313" key="2">
    <source>
        <dbReference type="EMBL" id="KQB37413.1"/>
    </source>
</evidence>
<dbReference type="PROSITE" id="PS51257">
    <property type="entry name" value="PROKAR_LIPOPROTEIN"/>
    <property type="match status" value="1"/>
</dbReference>
<name>A0A0Q0RMZ5_9FLAO</name>
<organism evidence="2 3">
    <name type="scientific">Flavobacterium aquidurense</name>
    <dbReference type="NCBI Taxonomy" id="362413"/>
    <lineage>
        <taxon>Bacteria</taxon>
        <taxon>Pseudomonadati</taxon>
        <taxon>Bacteroidota</taxon>
        <taxon>Flavobacteriia</taxon>
        <taxon>Flavobacteriales</taxon>
        <taxon>Flavobacteriaceae</taxon>
        <taxon>Flavobacterium</taxon>
    </lineage>
</organism>
<dbReference type="Proteomes" id="UP000050443">
    <property type="component" value="Unassembled WGS sequence"/>
</dbReference>
<comment type="caution">
    <text evidence="2">The sequence shown here is derived from an EMBL/GenBank/DDBJ whole genome shotgun (WGS) entry which is preliminary data.</text>
</comment>
<dbReference type="RefSeq" id="WP_055098149.1">
    <property type="nucleotide sequence ID" value="NZ_JRLF01000015.1"/>
</dbReference>
<evidence type="ECO:0000256" key="1">
    <source>
        <dbReference type="SAM" id="SignalP"/>
    </source>
</evidence>
<sequence>MKKLSFILFAICVTFASCSNDDSNIQEKDAQELEKMHQEIITLSLVNSEPCTDSKNWDFTALGTKSCGGVATFIVYSKKIDKNAFIAKVKAYTDAKTAFDKKYNISSTCEIILPPSSIECMDGKPKLIYGR</sequence>
<protein>
    <recommendedName>
        <fullName evidence="4">Lipoprotein</fullName>
    </recommendedName>
</protein>
<reference evidence="2 3" key="1">
    <citation type="submission" date="2014-09" db="EMBL/GenBank/DDBJ databases">
        <title>Genome sequence of Flavobacterium aquidurense RC62.</title>
        <authorList>
            <person name="Kim J.F."/>
            <person name="Kwak M.-J."/>
        </authorList>
    </citation>
    <scope>NUCLEOTIDE SEQUENCE [LARGE SCALE GENOMIC DNA]</scope>
    <source>
        <strain evidence="2 3">RC62</strain>
    </source>
</reference>
<gene>
    <name evidence="2" type="ORF">RC62_2579</name>
</gene>
<accession>A0A0Q0RMZ5</accession>
<keyword evidence="1" id="KW-0732">Signal</keyword>